<evidence type="ECO:0000313" key="1">
    <source>
        <dbReference type="EMBL" id="RUS31801.1"/>
    </source>
</evidence>
<evidence type="ECO:0000313" key="2">
    <source>
        <dbReference type="Proteomes" id="UP000274822"/>
    </source>
</evidence>
<protein>
    <recommendedName>
        <fullName evidence="3">Serine-threonine/tyrosine-protein kinase catalytic domain-containing protein</fullName>
    </recommendedName>
</protein>
<name>A0A433QPU8_9FUNG</name>
<dbReference type="Proteomes" id="UP000274822">
    <property type="component" value="Unassembled WGS sequence"/>
</dbReference>
<comment type="caution">
    <text evidence="1">The sequence shown here is derived from an EMBL/GenBank/DDBJ whole genome shotgun (WGS) entry which is preliminary data.</text>
</comment>
<keyword evidence="2" id="KW-1185">Reference proteome</keyword>
<reference evidence="1 2" key="1">
    <citation type="journal article" date="2018" name="New Phytol.">
        <title>Phylogenomics of Endogonaceae and evolution of mycorrhizas within Mucoromycota.</title>
        <authorList>
            <person name="Chang Y."/>
            <person name="Desiro A."/>
            <person name="Na H."/>
            <person name="Sandor L."/>
            <person name="Lipzen A."/>
            <person name="Clum A."/>
            <person name="Barry K."/>
            <person name="Grigoriev I.V."/>
            <person name="Martin F.M."/>
            <person name="Stajich J.E."/>
            <person name="Smith M.E."/>
            <person name="Bonito G."/>
            <person name="Spatafora J.W."/>
        </authorList>
    </citation>
    <scope>NUCLEOTIDE SEQUENCE [LARGE SCALE GENOMIC DNA]</scope>
    <source>
        <strain evidence="1 2">AD002</strain>
    </source>
</reference>
<organism evidence="1 2">
    <name type="scientific">Jimgerdemannia flammicorona</name>
    <dbReference type="NCBI Taxonomy" id="994334"/>
    <lineage>
        <taxon>Eukaryota</taxon>
        <taxon>Fungi</taxon>
        <taxon>Fungi incertae sedis</taxon>
        <taxon>Mucoromycota</taxon>
        <taxon>Mucoromycotina</taxon>
        <taxon>Endogonomycetes</taxon>
        <taxon>Endogonales</taxon>
        <taxon>Endogonaceae</taxon>
        <taxon>Jimgerdemannia</taxon>
    </lineage>
</organism>
<dbReference type="AlphaFoldDB" id="A0A433QPU8"/>
<sequence>MQEDIIPGAPEKYIGSIRSCWDPAPNRRPTVSSKEDPLSLEIQALCRRWCELPVPQCRGSKWHTTYSQRFREILEATVCGILRRPAEPKVDD</sequence>
<dbReference type="EMBL" id="RBNJ01002585">
    <property type="protein sequence ID" value="RUS31801.1"/>
    <property type="molecule type" value="Genomic_DNA"/>
</dbReference>
<gene>
    <name evidence="1" type="ORF">BC938DRAFT_477034</name>
</gene>
<accession>A0A433QPU8</accession>
<proteinExistence type="predicted"/>
<evidence type="ECO:0008006" key="3">
    <source>
        <dbReference type="Google" id="ProtNLM"/>
    </source>
</evidence>